<dbReference type="Proteomes" id="UP000236333">
    <property type="component" value="Unassembled WGS sequence"/>
</dbReference>
<proteinExistence type="predicted"/>
<feature type="region of interest" description="Disordered" evidence="2">
    <location>
        <begin position="21"/>
        <end position="57"/>
    </location>
</feature>
<accession>A0A2J8A3A7</accession>
<protein>
    <submittedName>
        <fullName evidence="3">Uncharacterized protein</fullName>
    </submittedName>
</protein>
<keyword evidence="4" id="KW-1185">Reference proteome</keyword>
<evidence type="ECO:0000313" key="3">
    <source>
        <dbReference type="EMBL" id="PNH06986.1"/>
    </source>
</evidence>
<feature type="coiled-coil region" evidence="1">
    <location>
        <begin position="85"/>
        <end position="119"/>
    </location>
</feature>
<organism evidence="3 4">
    <name type="scientific">Tetrabaena socialis</name>
    <dbReference type="NCBI Taxonomy" id="47790"/>
    <lineage>
        <taxon>Eukaryota</taxon>
        <taxon>Viridiplantae</taxon>
        <taxon>Chlorophyta</taxon>
        <taxon>core chlorophytes</taxon>
        <taxon>Chlorophyceae</taxon>
        <taxon>CS clade</taxon>
        <taxon>Chlamydomonadales</taxon>
        <taxon>Tetrabaenaceae</taxon>
        <taxon>Tetrabaena</taxon>
    </lineage>
</organism>
<keyword evidence="1" id="KW-0175">Coiled coil</keyword>
<evidence type="ECO:0000313" key="4">
    <source>
        <dbReference type="Proteomes" id="UP000236333"/>
    </source>
</evidence>
<dbReference type="EMBL" id="PGGS01000204">
    <property type="protein sequence ID" value="PNH06986.1"/>
    <property type="molecule type" value="Genomic_DNA"/>
</dbReference>
<reference evidence="3 4" key="1">
    <citation type="journal article" date="2017" name="Mol. Biol. Evol.">
        <title>The 4-celled Tetrabaena socialis nuclear genome reveals the essential components for genetic control of cell number at the origin of multicellularity in the volvocine lineage.</title>
        <authorList>
            <person name="Featherston J."/>
            <person name="Arakaki Y."/>
            <person name="Hanschen E.R."/>
            <person name="Ferris P.J."/>
            <person name="Michod R.E."/>
            <person name="Olson B.J.S.C."/>
            <person name="Nozaki H."/>
            <person name="Durand P.M."/>
        </authorList>
    </citation>
    <scope>NUCLEOTIDE SEQUENCE [LARGE SCALE GENOMIC DNA]</scope>
    <source>
        <strain evidence="3 4">NIES-571</strain>
    </source>
</reference>
<comment type="caution">
    <text evidence="3">The sequence shown here is derived from an EMBL/GenBank/DDBJ whole genome shotgun (WGS) entry which is preliminary data.</text>
</comment>
<dbReference type="AlphaFoldDB" id="A0A2J8A3A7"/>
<evidence type="ECO:0000256" key="2">
    <source>
        <dbReference type="SAM" id="MobiDB-lite"/>
    </source>
</evidence>
<name>A0A2J8A3A7_9CHLO</name>
<evidence type="ECO:0000256" key="1">
    <source>
        <dbReference type="SAM" id="Coils"/>
    </source>
</evidence>
<sequence length="125" mass="14135">MHKPHMAESYRKEFFAALQAKGKVPKQMTAADERRERENGGTATRIFPGGSQGGRYGAMENMIAKSEERIDETIGRAPVRNPSARQHLQARMAEIEVELQAEQQRRMRLEGEVIELRQTISRGGV</sequence>
<gene>
    <name evidence="3" type="ORF">TSOC_006606</name>
</gene>
<dbReference type="OrthoDB" id="523936at2759"/>